<evidence type="ECO:0000313" key="11">
    <source>
        <dbReference type="EMBL" id="OUR98942.1"/>
    </source>
</evidence>
<dbReference type="GO" id="GO:0000103">
    <property type="term" value="P:sulfate assimilation"/>
    <property type="evidence" value="ECO:0007669"/>
    <property type="project" value="TreeGrafter"/>
</dbReference>
<evidence type="ECO:0000256" key="7">
    <source>
        <dbReference type="ARBA" id="ARBA00022989"/>
    </source>
</evidence>
<evidence type="ECO:0000256" key="6">
    <source>
        <dbReference type="ARBA" id="ARBA00022692"/>
    </source>
</evidence>
<dbReference type="GO" id="GO:0005524">
    <property type="term" value="F:ATP binding"/>
    <property type="evidence" value="ECO:0007669"/>
    <property type="project" value="InterPro"/>
</dbReference>
<feature type="transmembrane region" description="Helical" evidence="10">
    <location>
        <begin position="198"/>
        <end position="224"/>
    </location>
</feature>
<feature type="transmembrane region" description="Helical" evidence="10">
    <location>
        <begin position="159"/>
        <end position="177"/>
    </location>
</feature>
<keyword evidence="4" id="KW-0997">Cell inner membrane</keyword>
<accession>A0A1Y5FGY6</accession>
<protein>
    <submittedName>
        <fullName evidence="11">Uncharacterized protein</fullName>
    </submittedName>
</protein>
<evidence type="ECO:0000256" key="4">
    <source>
        <dbReference type="ARBA" id="ARBA00022519"/>
    </source>
</evidence>
<dbReference type="GO" id="GO:0009675">
    <property type="term" value="F:high-affinity sulfate:proton symporter activity"/>
    <property type="evidence" value="ECO:0007669"/>
    <property type="project" value="TreeGrafter"/>
</dbReference>
<evidence type="ECO:0000313" key="12">
    <source>
        <dbReference type="Proteomes" id="UP000196531"/>
    </source>
</evidence>
<feature type="transmembrane region" description="Helical" evidence="10">
    <location>
        <begin position="67"/>
        <end position="96"/>
    </location>
</feature>
<dbReference type="PANTHER" id="PTHR37468:SF1">
    <property type="entry name" value="SULFATE TRANSPORTER CYSZ"/>
    <property type="match status" value="1"/>
</dbReference>
<proteinExistence type="predicted"/>
<keyword evidence="5" id="KW-0028">Amino-acid biosynthesis</keyword>
<comment type="caution">
    <text evidence="11">The sequence shown here is derived from an EMBL/GenBank/DDBJ whole genome shotgun (WGS) entry which is preliminary data.</text>
</comment>
<evidence type="ECO:0000256" key="3">
    <source>
        <dbReference type="ARBA" id="ARBA00022475"/>
    </source>
</evidence>
<evidence type="ECO:0000256" key="9">
    <source>
        <dbReference type="ARBA" id="ARBA00023136"/>
    </source>
</evidence>
<keyword evidence="9 10" id="KW-0472">Membrane</keyword>
<sequence length="239" mass="27131">MKISIKAVRKSFSLLKEDKIILLLSLIPVVVGIAVYYYLGNLFYVDFLDWGKGLIAGKVSEGQWMSILSWLFTALLTIILYFLVSWTFVLFVSVIASPFNDIISGRVEKRLLNKPSEEISSEKFFSRLSKILMNEFKKISLIIIISIFSFIIGLFFPPLAFVISALLLAVSFLDYAWSRKDLSFRECLSNIRGSFLGYLVSGCAFMALISIPIVNLLVLPYAVIYYSVVYYSKENELAI</sequence>
<gene>
    <name evidence="11" type="ORF">A9Q84_05890</name>
</gene>
<dbReference type="InterPro" id="IPR036640">
    <property type="entry name" value="ABC1_TM_sf"/>
</dbReference>
<evidence type="ECO:0000256" key="1">
    <source>
        <dbReference type="ARBA" id="ARBA00004651"/>
    </source>
</evidence>
<keyword evidence="3" id="KW-1003">Cell membrane</keyword>
<dbReference type="EMBL" id="MAAO01000004">
    <property type="protein sequence ID" value="OUR98942.1"/>
    <property type="molecule type" value="Genomic_DNA"/>
</dbReference>
<keyword evidence="6 10" id="KW-0812">Transmembrane</keyword>
<dbReference type="InterPro" id="IPR050480">
    <property type="entry name" value="CysZ-like"/>
</dbReference>
<dbReference type="GO" id="GO:0019344">
    <property type="term" value="P:cysteine biosynthetic process"/>
    <property type="evidence" value="ECO:0007669"/>
    <property type="project" value="TreeGrafter"/>
</dbReference>
<keyword evidence="8" id="KW-0764">Sulfate transport</keyword>
<dbReference type="Pfam" id="PF07264">
    <property type="entry name" value="EI24"/>
    <property type="match status" value="1"/>
</dbReference>
<dbReference type="SUPFAM" id="SSF90123">
    <property type="entry name" value="ABC transporter transmembrane region"/>
    <property type="match status" value="1"/>
</dbReference>
<feature type="transmembrane region" description="Helical" evidence="10">
    <location>
        <begin position="20"/>
        <end position="39"/>
    </location>
</feature>
<dbReference type="InterPro" id="IPR059112">
    <property type="entry name" value="CysZ/EI24"/>
</dbReference>
<name>A0A1Y5FGY6_9BACT</name>
<keyword evidence="2" id="KW-0813">Transport</keyword>
<evidence type="ECO:0000256" key="5">
    <source>
        <dbReference type="ARBA" id="ARBA00022605"/>
    </source>
</evidence>
<dbReference type="PANTHER" id="PTHR37468">
    <property type="entry name" value="SULFATE TRANSPORTER CYSZ"/>
    <property type="match status" value="1"/>
</dbReference>
<reference evidence="12" key="1">
    <citation type="journal article" date="2017" name="Proc. Natl. Acad. Sci. U.S.A.">
        <title>Simulation of Deepwater Horizon oil plume reveals substrate specialization within a complex community of hydrocarbon-degraders.</title>
        <authorList>
            <person name="Hu P."/>
            <person name="Dubinsky E.A."/>
            <person name="Probst A.J."/>
            <person name="Wang J."/>
            <person name="Sieber C.M.K."/>
            <person name="Tom L.M."/>
            <person name="Gardinali P."/>
            <person name="Banfield J.F."/>
            <person name="Atlas R.M."/>
            <person name="Andersen G.L."/>
        </authorList>
    </citation>
    <scope>NUCLEOTIDE SEQUENCE [LARGE SCALE GENOMIC DNA]</scope>
</reference>
<evidence type="ECO:0000256" key="8">
    <source>
        <dbReference type="ARBA" id="ARBA00023032"/>
    </source>
</evidence>
<evidence type="ECO:0000256" key="10">
    <source>
        <dbReference type="SAM" id="Phobius"/>
    </source>
</evidence>
<dbReference type="GO" id="GO:0005886">
    <property type="term" value="C:plasma membrane"/>
    <property type="evidence" value="ECO:0007669"/>
    <property type="project" value="UniProtKB-SubCell"/>
</dbReference>
<keyword evidence="7 10" id="KW-1133">Transmembrane helix</keyword>
<organism evidence="11 12">
    <name type="scientific">Halobacteriovorax marinus</name>
    <dbReference type="NCBI Taxonomy" id="97084"/>
    <lineage>
        <taxon>Bacteria</taxon>
        <taxon>Pseudomonadati</taxon>
        <taxon>Bdellovibrionota</taxon>
        <taxon>Bacteriovoracia</taxon>
        <taxon>Bacteriovoracales</taxon>
        <taxon>Halobacteriovoraceae</taxon>
        <taxon>Halobacteriovorax</taxon>
    </lineage>
</organism>
<dbReference type="AlphaFoldDB" id="A0A1Y5FGY6"/>
<comment type="subcellular location">
    <subcellularLocation>
        <location evidence="1">Cell membrane</location>
        <topology evidence="1">Multi-pass membrane protein</topology>
    </subcellularLocation>
</comment>
<dbReference type="Proteomes" id="UP000196531">
    <property type="component" value="Unassembled WGS sequence"/>
</dbReference>
<evidence type="ECO:0000256" key="2">
    <source>
        <dbReference type="ARBA" id="ARBA00022448"/>
    </source>
</evidence>